<protein>
    <submittedName>
        <fullName evidence="2">Uncharacterized protein</fullName>
    </submittedName>
</protein>
<gene>
    <name evidence="2" type="ORF">AGR7C_Cc20125</name>
</gene>
<dbReference type="RefSeq" id="WP_080815710.1">
    <property type="nucleotide sequence ID" value="NZ_LT009748.1"/>
</dbReference>
<sequence length="76" mass="8753">MLDIFALTKKIFSITELLWTIGIFLVLFFASVVGGDPFRIPLRRKNRFPTRGSVCEIEFSLTVVKINFIVAGNYRR</sequence>
<dbReference type="Proteomes" id="UP000191987">
    <property type="component" value="Unassembled WGS sequence"/>
</dbReference>
<evidence type="ECO:0000256" key="1">
    <source>
        <dbReference type="SAM" id="Phobius"/>
    </source>
</evidence>
<feature type="transmembrane region" description="Helical" evidence="1">
    <location>
        <begin position="17"/>
        <end position="38"/>
    </location>
</feature>
<keyword evidence="1" id="KW-0472">Membrane</keyword>
<keyword evidence="1" id="KW-1133">Transmembrane helix</keyword>
<dbReference type="EMBL" id="FBWG01000012">
    <property type="protein sequence ID" value="CUX27681.1"/>
    <property type="molecule type" value="Genomic_DNA"/>
</dbReference>
<evidence type="ECO:0000313" key="3">
    <source>
        <dbReference type="Proteomes" id="UP000191987"/>
    </source>
</evidence>
<evidence type="ECO:0000313" key="2">
    <source>
        <dbReference type="EMBL" id="CUX27681.1"/>
    </source>
</evidence>
<dbReference type="AlphaFoldDB" id="A0A1S7PWI9"/>
<proteinExistence type="predicted"/>
<keyword evidence="1" id="KW-0812">Transmembrane</keyword>
<accession>A0A1S7PWI9</accession>
<reference evidence="2 3" key="1">
    <citation type="submission" date="2016-01" db="EMBL/GenBank/DDBJ databases">
        <authorList>
            <person name="Oliw E.H."/>
        </authorList>
    </citation>
    <scope>NUCLEOTIDE SEQUENCE [LARGE SCALE GENOMIC DNA]</scope>
    <source>
        <strain evidence="2 3">Zutra 3-1</strain>
    </source>
</reference>
<organism evidence="2 3">
    <name type="scientific">Agrobacterium deltaense Zutra 3/1</name>
    <dbReference type="NCBI Taxonomy" id="1183427"/>
    <lineage>
        <taxon>Bacteria</taxon>
        <taxon>Pseudomonadati</taxon>
        <taxon>Pseudomonadota</taxon>
        <taxon>Alphaproteobacteria</taxon>
        <taxon>Hyphomicrobiales</taxon>
        <taxon>Rhizobiaceae</taxon>
        <taxon>Rhizobium/Agrobacterium group</taxon>
        <taxon>Agrobacterium</taxon>
    </lineage>
</organism>
<name>A0A1S7PWI9_9HYPH</name>